<dbReference type="GO" id="GO:0004799">
    <property type="term" value="F:thymidylate synthase activity"/>
    <property type="evidence" value="ECO:0007669"/>
    <property type="project" value="UniProtKB-EC"/>
</dbReference>
<gene>
    <name evidence="1" type="ORF">ESCNG_60056</name>
</gene>
<dbReference type="GO" id="GO:0032259">
    <property type="term" value="P:methylation"/>
    <property type="evidence" value="ECO:0007669"/>
    <property type="project" value="UniProtKB-KW"/>
</dbReference>
<dbReference type="EMBL" id="FMTB01000056">
    <property type="protein sequence ID" value="SCW16270.1"/>
    <property type="molecule type" value="Genomic_DNA"/>
</dbReference>
<dbReference type="AlphaFoldDB" id="A0AB74EUR7"/>
<accession>A0AB74EUR7</accession>
<sequence length="58" mass="6819">MSGLGCWPEMLQYVPFNLMKDDDEGLFGLDAPRPRQRYGQIRPHRYGYALRIRLSDAF</sequence>
<organism evidence="1 2">
    <name type="scientific">Neisseria gonorrhoeae</name>
    <dbReference type="NCBI Taxonomy" id="485"/>
    <lineage>
        <taxon>Bacteria</taxon>
        <taxon>Pseudomonadati</taxon>
        <taxon>Pseudomonadota</taxon>
        <taxon>Betaproteobacteria</taxon>
        <taxon>Neisseriales</taxon>
        <taxon>Neisseriaceae</taxon>
        <taxon>Neisseria</taxon>
    </lineage>
</organism>
<name>A0AB74EUR7_NEIGO</name>
<evidence type="ECO:0000313" key="1">
    <source>
        <dbReference type="EMBL" id="SCW16270.1"/>
    </source>
</evidence>
<comment type="caution">
    <text evidence="1">The sequence shown here is derived from an EMBL/GenBank/DDBJ whole genome shotgun (WGS) entry which is preliminary data.</text>
</comment>
<dbReference type="Proteomes" id="UP000182484">
    <property type="component" value="Unassembled WGS sequence"/>
</dbReference>
<keyword evidence="1" id="KW-0489">Methyltransferase</keyword>
<reference evidence="1 2" key="1">
    <citation type="submission" date="2016-09" db="EMBL/GenBank/DDBJ databases">
        <authorList>
            <person name="Kumanski S."/>
            <person name="Beatrice B."/>
        </authorList>
    </citation>
    <scope>NUCLEOTIDE SEQUENCE [LARGE SCALE GENOMIC DNA]</scope>
    <source>
        <strain evidence="1">Mankind</strain>
    </source>
</reference>
<protein>
    <submittedName>
        <fullName evidence="1">Thymidylate synthase domain protein</fullName>
        <ecNumber evidence="1">2.1.1.45</ecNumber>
    </submittedName>
</protein>
<keyword evidence="1" id="KW-0808">Transferase</keyword>
<proteinExistence type="predicted"/>
<dbReference type="EC" id="2.1.1.45" evidence="1"/>
<evidence type="ECO:0000313" key="2">
    <source>
        <dbReference type="Proteomes" id="UP000182484"/>
    </source>
</evidence>